<dbReference type="GO" id="GO:0005634">
    <property type="term" value="C:nucleus"/>
    <property type="evidence" value="ECO:0007669"/>
    <property type="project" value="TreeGrafter"/>
</dbReference>
<reference evidence="5 6" key="1">
    <citation type="submission" date="2024-05" db="EMBL/GenBank/DDBJ databases">
        <title>A high-quality chromosomal-level genome assembly of Topmouth culter (Culter alburnus).</title>
        <authorList>
            <person name="Zhao H."/>
        </authorList>
    </citation>
    <scope>NUCLEOTIDE SEQUENCE [LARGE SCALE GENOMIC DNA]</scope>
    <source>
        <strain evidence="5">CATC2023</strain>
        <tissue evidence="5">Muscle</tissue>
    </source>
</reference>
<gene>
    <name evidence="5" type="ORF">ABG768_007671</name>
</gene>
<protein>
    <recommendedName>
        <fullName evidence="3">Galectin</fullName>
    </recommendedName>
</protein>
<dbReference type="AlphaFoldDB" id="A0AAW1ZLZ2"/>
<keyword evidence="1 3" id="KW-0430">Lectin</keyword>
<feature type="domain" description="Galectin" evidence="4">
    <location>
        <begin position="15"/>
        <end position="146"/>
    </location>
</feature>
<dbReference type="InterPro" id="IPR001079">
    <property type="entry name" value="Galectin_CRD"/>
</dbReference>
<dbReference type="InterPro" id="IPR013320">
    <property type="entry name" value="ConA-like_dom_sf"/>
</dbReference>
<dbReference type="GO" id="GO:0005829">
    <property type="term" value="C:cytosol"/>
    <property type="evidence" value="ECO:0007669"/>
    <property type="project" value="TreeGrafter"/>
</dbReference>
<keyword evidence="6" id="KW-1185">Reference proteome</keyword>
<dbReference type="GO" id="GO:0030246">
    <property type="term" value="F:carbohydrate binding"/>
    <property type="evidence" value="ECO:0007669"/>
    <property type="project" value="UniProtKB-UniRule"/>
</dbReference>
<dbReference type="GO" id="GO:0032689">
    <property type="term" value="P:negative regulation of type II interferon production"/>
    <property type="evidence" value="ECO:0007669"/>
    <property type="project" value="TreeGrafter"/>
</dbReference>
<dbReference type="GO" id="GO:0016936">
    <property type="term" value="F:galactoside binding"/>
    <property type="evidence" value="ECO:0007669"/>
    <property type="project" value="TreeGrafter"/>
</dbReference>
<dbReference type="Proteomes" id="UP001479290">
    <property type="component" value="Unassembled WGS sequence"/>
</dbReference>
<evidence type="ECO:0000256" key="3">
    <source>
        <dbReference type="RuleBase" id="RU102079"/>
    </source>
</evidence>
<accession>A0AAW1ZLZ2</accession>
<name>A0AAW1ZLZ2_CULAL</name>
<dbReference type="EMBL" id="JAWDJR010000015">
    <property type="protein sequence ID" value="KAK9962300.1"/>
    <property type="molecule type" value="Genomic_DNA"/>
</dbReference>
<dbReference type="InterPro" id="IPR044156">
    <property type="entry name" value="Galectin-like"/>
</dbReference>
<dbReference type="GO" id="GO:2000562">
    <property type="term" value="P:negative regulation of CD4-positive, alpha-beta T cell proliferation"/>
    <property type="evidence" value="ECO:0007669"/>
    <property type="project" value="TreeGrafter"/>
</dbReference>
<dbReference type="SUPFAM" id="SSF49899">
    <property type="entry name" value="Concanavalin A-like lectins/glucanases"/>
    <property type="match status" value="2"/>
</dbReference>
<keyword evidence="2" id="KW-0677">Repeat</keyword>
<dbReference type="PROSITE" id="PS51304">
    <property type="entry name" value="GALECTIN"/>
    <property type="match status" value="2"/>
</dbReference>
<proteinExistence type="predicted"/>
<dbReference type="SMART" id="SM00276">
    <property type="entry name" value="GLECT"/>
    <property type="match status" value="2"/>
</dbReference>
<evidence type="ECO:0000313" key="6">
    <source>
        <dbReference type="Proteomes" id="UP001479290"/>
    </source>
</evidence>
<dbReference type="SMART" id="SM00908">
    <property type="entry name" value="Gal-bind_lectin"/>
    <property type="match status" value="2"/>
</dbReference>
<evidence type="ECO:0000313" key="5">
    <source>
        <dbReference type="EMBL" id="KAK9962300.1"/>
    </source>
</evidence>
<dbReference type="FunFam" id="2.60.120.200:FF:000124">
    <property type="entry name" value="Galectin-4"/>
    <property type="match status" value="1"/>
</dbReference>
<feature type="domain" description="Galectin" evidence="4">
    <location>
        <begin position="155"/>
        <end position="276"/>
    </location>
</feature>
<comment type="caution">
    <text evidence="5">The sequence shown here is derived from an EMBL/GenBank/DDBJ whole genome shotgun (WGS) entry which is preliminary data.</text>
</comment>
<organism evidence="5 6">
    <name type="scientific">Culter alburnus</name>
    <name type="common">Topmouth culter</name>
    <dbReference type="NCBI Taxonomy" id="194366"/>
    <lineage>
        <taxon>Eukaryota</taxon>
        <taxon>Metazoa</taxon>
        <taxon>Chordata</taxon>
        <taxon>Craniata</taxon>
        <taxon>Vertebrata</taxon>
        <taxon>Euteleostomi</taxon>
        <taxon>Actinopterygii</taxon>
        <taxon>Neopterygii</taxon>
        <taxon>Teleostei</taxon>
        <taxon>Ostariophysi</taxon>
        <taxon>Cypriniformes</taxon>
        <taxon>Xenocyprididae</taxon>
        <taxon>Xenocypridinae</taxon>
        <taxon>Culter</taxon>
    </lineage>
</organism>
<evidence type="ECO:0000256" key="1">
    <source>
        <dbReference type="ARBA" id="ARBA00022734"/>
    </source>
</evidence>
<dbReference type="GO" id="GO:0010628">
    <property type="term" value="P:positive regulation of gene expression"/>
    <property type="evidence" value="ECO:0007669"/>
    <property type="project" value="TreeGrafter"/>
</dbReference>
<evidence type="ECO:0000259" key="4">
    <source>
        <dbReference type="PROSITE" id="PS51304"/>
    </source>
</evidence>
<dbReference type="CDD" id="cd00070">
    <property type="entry name" value="GLECT"/>
    <property type="match status" value="1"/>
</dbReference>
<dbReference type="Gene3D" id="2.60.120.200">
    <property type="match status" value="2"/>
</dbReference>
<evidence type="ECO:0000256" key="2">
    <source>
        <dbReference type="ARBA" id="ARBA00022737"/>
    </source>
</evidence>
<dbReference type="PANTHER" id="PTHR11346">
    <property type="entry name" value="GALECTIN"/>
    <property type="match status" value="1"/>
</dbReference>
<dbReference type="PANTHER" id="PTHR11346:SF176">
    <property type="entry name" value="32 KDA BETA-GALACTOSIDE-BINDING LECTIN LEC-3"/>
    <property type="match status" value="1"/>
</dbReference>
<dbReference type="Pfam" id="PF00337">
    <property type="entry name" value="Gal-bind_lectin"/>
    <property type="match status" value="2"/>
</dbReference>
<sequence>MTDSQKQVFYKKTPFTVSLPEGLQEGKSVIVVGKISQKTDRVQVNLQCGSESGDDIALHFNPRYDDGPAYVVLNTFQNGNWGPERRGDFFLLKGEPFMLQILVTDQTYKVLVNGKHFMDYKHRIPITRVNTISVNEMVDLDFFTTYNQKPVVVPYRTQITGGLQPGKTIVVYGRTNADYKSIVLKLNENEVLYESNFGNNLAVLRTKNQENKDGVPLKQDELFQVTISWDNMTFTVTVNDQPKLTCSHGIARLQDINLFEVTGDLQLIFVKDPSTKEVQI</sequence>